<dbReference type="AlphaFoldDB" id="A0A0A9DVN7"/>
<accession>A0A0A9DVN7</accession>
<name>A0A0A9DVN7_ARUDO</name>
<protein>
    <submittedName>
        <fullName evidence="1">OXP1</fullName>
    </submittedName>
</protein>
<reference evidence="1" key="2">
    <citation type="journal article" date="2015" name="Data Brief">
        <title>Shoot transcriptome of the giant reed, Arundo donax.</title>
        <authorList>
            <person name="Barrero R.A."/>
            <person name="Guerrero F.D."/>
            <person name="Moolhuijzen P."/>
            <person name="Goolsby J.A."/>
            <person name="Tidwell J."/>
            <person name="Bellgard S.E."/>
            <person name="Bellgard M.I."/>
        </authorList>
    </citation>
    <scope>NUCLEOTIDE SEQUENCE</scope>
    <source>
        <tissue evidence="1">Shoot tissue taken approximately 20 cm above the soil surface</tissue>
    </source>
</reference>
<evidence type="ECO:0000313" key="1">
    <source>
        <dbReference type="EMBL" id="JAD87842.1"/>
    </source>
</evidence>
<organism evidence="1">
    <name type="scientific">Arundo donax</name>
    <name type="common">Giant reed</name>
    <name type="synonym">Donax arundinaceus</name>
    <dbReference type="NCBI Taxonomy" id="35708"/>
    <lineage>
        <taxon>Eukaryota</taxon>
        <taxon>Viridiplantae</taxon>
        <taxon>Streptophyta</taxon>
        <taxon>Embryophyta</taxon>
        <taxon>Tracheophyta</taxon>
        <taxon>Spermatophyta</taxon>
        <taxon>Magnoliopsida</taxon>
        <taxon>Liliopsida</taxon>
        <taxon>Poales</taxon>
        <taxon>Poaceae</taxon>
        <taxon>PACMAD clade</taxon>
        <taxon>Arundinoideae</taxon>
        <taxon>Arundineae</taxon>
        <taxon>Arundo</taxon>
    </lineage>
</organism>
<dbReference type="EMBL" id="GBRH01210053">
    <property type="protein sequence ID" value="JAD87842.1"/>
    <property type="molecule type" value="Transcribed_RNA"/>
</dbReference>
<reference evidence="1" key="1">
    <citation type="submission" date="2014-09" db="EMBL/GenBank/DDBJ databases">
        <authorList>
            <person name="Magalhaes I.L.F."/>
            <person name="Oliveira U."/>
            <person name="Santos F.R."/>
            <person name="Vidigal T.H.D.A."/>
            <person name="Brescovit A.D."/>
            <person name="Santos A.J."/>
        </authorList>
    </citation>
    <scope>NUCLEOTIDE SEQUENCE</scope>
    <source>
        <tissue evidence="1">Shoot tissue taken approximately 20 cm above the soil surface</tissue>
    </source>
</reference>
<sequence length="55" mass="6200">MLTTIGRQNSISLTRPSPHLWKPKPPLFSLMLNLCKRTGYHCSKISGSVILVFVM</sequence>
<proteinExistence type="predicted"/>